<feature type="domain" description="Ras-associating" evidence="12">
    <location>
        <begin position="347"/>
        <end position="409"/>
    </location>
</feature>
<evidence type="ECO:0000256" key="1">
    <source>
        <dbReference type="ARBA" id="ARBA00009280"/>
    </source>
</evidence>
<evidence type="ECO:0000313" key="13">
    <source>
        <dbReference type="EMBL" id="GFG39878.1"/>
    </source>
</evidence>
<dbReference type="Pfam" id="PF00130">
    <property type="entry name" value="C1_1"/>
    <property type="match status" value="1"/>
</dbReference>
<dbReference type="OrthoDB" id="242257at2759"/>
<protein>
    <recommendedName>
        <fullName evidence="2">diacylglycerol kinase (ATP)</fullName>
        <ecNumber evidence="2">2.7.1.107</ecNumber>
    </recommendedName>
</protein>
<dbReference type="FunFam" id="3.30.60.20:FF:000002">
    <property type="entry name" value="Diacylglycerol kinase"/>
    <property type="match status" value="1"/>
</dbReference>
<dbReference type="InterPro" id="IPR029071">
    <property type="entry name" value="Ubiquitin-like_domsf"/>
</dbReference>
<dbReference type="SMART" id="SM00314">
    <property type="entry name" value="RA"/>
    <property type="match status" value="2"/>
</dbReference>
<keyword evidence="8" id="KW-0418">Kinase</keyword>
<dbReference type="Proteomes" id="UP000502823">
    <property type="component" value="Unassembled WGS sequence"/>
</dbReference>
<dbReference type="InParanoid" id="A0A6L2QAB1"/>
<dbReference type="GO" id="GO:0007165">
    <property type="term" value="P:signal transduction"/>
    <property type="evidence" value="ECO:0007669"/>
    <property type="project" value="InterPro"/>
</dbReference>
<dbReference type="GO" id="GO:0005524">
    <property type="term" value="F:ATP binding"/>
    <property type="evidence" value="ECO:0007669"/>
    <property type="project" value="UniProtKB-KW"/>
</dbReference>
<dbReference type="AlphaFoldDB" id="A0A6L2QAB1"/>
<evidence type="ECO:0000313" key="14">
    <source>
        <dbReference type="Proteomes" id="UP000502823"/>
    </source>
</evidence>
<dbReference type="Gene3D" id="3.10.20.90">
    <property type="entry name" value="Phosphatidylinositol 3-kinase Catalytic Subunit, Chain A, domain 1"/>
    <property type="match status" value="1"/>
</dbReference>
<feature type="domain" description="Phorbol-ester/DAG-type" evidence="11">
    <location>
        <begin position="70"/>
        <end position="121"/>
    </location>
</feature>
<dbReference type="CDD" id="cd20854">
    <property type="entry name" value="C1_DGKtheta_typeV_rpt3"/>
    <property type="match status" value="1"/>
</dbReference>
<keyword evidence="9" id="KW-0862">Zinc</keyword>
<dbReference type="PANTHER" id="PTHR11255">
    <property type="entry name" value="DIACYLGLYCEROL KINASE"/>
    <property type="match status" value="1"/>
</dbReference>
<name>A0A6L2QAB1_COPFO</name>
<evidence type="ECO:0000256" key="3">
    <source>
        <dbReference type="ARBA" id="ARBA00022679"/>
    </source>
</evidence>
<evidence type="ECO:0000256" key="6">
    <source>
        <dbReference type="ARBA" id="ARBA00022741"/>
    </source>
</evidence>
<accession>A0A6L2QAB1</accession>
<keyword evidence="5" id="KW-0677">Repeat</keyword>
<evidence type="ECO:0000256" key="9">
    <source>
        <dbReference type="ARBA" id="ARBA00022833"/>
    </source>
</evidence>
<dbReference type="Gene3D" id="3.30.60.20">
    <property type="match status" value="2"/>
</dbReference>
<sequence>NPVAHCWSEQTHHKRKFCNVCRKRLDDSLSIHCEVCEYYVHTDCQDFAVAECKENATYVPDKELSSVHHQHHWREGNLPGNSKCAVCKKTCWSAECLAGFRCEWCGITSHAACHKQITGECTFGNLEPIYLPPHAVSIPRTEVPMEAIIGVQVRRRETMSREYSCRNLTFAEFCHFAGCDDSGSRVSAVMKRLSLVLPRSCKGNCHTSPPYMRARSISEEFSSGDTRYRESDDYLHTRDKGKEKEDRDEGKIEMIKVYDGNGSFRRHIFRLICVSRQSTTEELLTAALREFRITKDLGSFYLTDVYASEVSRLGEVCVADPLPVMSLHCKEGRRPAVFLRFRDRDNDSGEVRVYPGKLQVSEAYCTVPVNGETTAADLIREALICFGLENFKCEEYRLSEVLLDRGGTFEHSTLSLPVSTNPSYSFLWATISN</sequence>
<dbReference type="FunCoup" id="A0A6L2QAB1">
    <property type="interactions" value="431"/>
</dbReference>
<feature type="domain" description="Ras-associating" evidence="12">
    <location>
        <begin position="255"/>
        <end position="344"/>
    </location>
</feature>
<evidence type="ECO:0000256" key="8">
    <source>
        <dbReference type="ARBA" id="ARBA00022777"/>
    </source>
</evidence>
<keyword evidence="14" id="KW-1185">Reference proteome</keyword>
<evidence type="ECO:0000259" key="12">
    <source>
        <dbReference type="PROSITE" id="PS50200"/>
    </source>
</evidence>
<proteinExistence type="inferred from homology"/>
<gene>
    <name evidence="13" type="ORF">Cfor_03863</name>
</gene>
<evidence type="ECO:0000256" key="4">
    <source>
        <dbReference type="ARBA" id="ARBA00022723"/>
    </source>
</evidence>
<keyword evidence="7" id="KW-0863">Zinc-finger</keyword>
<dbReference type="PANTHER" id="PTHR11255:SF54">
    <property type="entry name" value="DIACYLGLYCEROL KINASE THETA"/>
    <property type="match status" value="1"/>
</dbReference>
<comment type="similarity">
    <text evidence="1">Belongs to the eukaryotic diacylglycerol kinase family.</text>
</comment>
<organism evidence="13 14">
    <name type="scientific">Coptotermes formosanus</name>
    <name type="common">Formosan subterranean termite</name>
    <dbReference type="NCBI Taxonomy" id="36987"/>
    <lineage>
        <taxon>Eukaryota</taxon>
        <taxon>Metazoa</taxon>
        <taxon>Ecdysozoa</taxon>
        <taxon>Arthropoda</taxon>
        <taxon>Hexapoda</taxon>
        <taxon>Insecta</taxon>
        <taxon>Pterygota</taxon>
        <taxon>Neoptera</taxon>
        <taxon>Polyneoptera</taxon>
        <taxon>Dictyoptera</taxon>
        <taxon>Blattodea</taxon>
        <taxon>Blattoidea</taxon>
        <taxon>Termitoidae</taxon>
        <taxon>Rhinotermitidae</taxon>
        <taxon>Coptotermes</taxon>
    </lineage>
</organism>
<keyword evidence="4" id="KW-0479">Metal-binding</keyword>
<dbReference type="GO" id="GO:0004143">
    <property type="term" value="F:ATP-dependent diacylglycerol kinase activity"/>
    <property type="evidence" value="ECO:0007669"/>
    <property type="project" value="UniProtKB-EC"/>
</dbReference>
<dbReference type="InterPro" id="IPR000159">
    <property type="entry name" value="RA_dom"/>
</dbReference>
<evidence type="ECO:0000259" key="11">
    <source>
        <dbReference type="PROSITE" id="PS50081"/>
    </source>
</evidence>
<dbReference type="SUPFAM" id="SSF54236">
    <property type="entry name" value="Ubiquitin-like"/>
    <property type="match status" value="2"/>
</dbReference>
<dbReference type="GO" id="GO:0016020">
    <property type="term" value="C:membrane"/>
    <property type="evidence" value="ECO:0007669"/>
    <property type="project" value="UniProtKB-SubCell"/>
</dbReference>
<dbReference type="CDD" id="cd20804">
    <property type="entry name" value="C1_DGKtheta_typeV_rpt2"/>
    <property type="match status" value="1"/>
</dbReference>
<comment type="caution">
    <text evidence="13">The sequence shown here is derived from an EMBL/GenBank/DDBJ whole genome shotgun (WGS) entry which is preliminary data.</text>
</comment>
<dbReference type="Pfam" id="PF00788">
    <property type="entry name" value="RA"/>
    <property type="match status" value="2"/>
</dbReference>
<dbReference type="SUPFAM" id="SSF57889">
    <property type="entry name" value="Cysteine-rich domain"/>
    <property type="match status" value="2"/>
</dbReference>
<feature type="domain" description="Phorbol-ester/DAG-type" evidence="11">
    <location>
        <begin position="4"/>
        <end position="52"/>
    </location>
</feature>
<dbReference type="PROSITE" id="PS50081">
    <property type="entry name" value="ZF_DAG_PE_2"/>
    <property type="match status" value="2"/>
</dbReference>
<dbReference type="EMBL" id="BLKM01001271">
    <property type="protein sequence ID" value="GFG39878.1"/>
    <property type="molecule type" value="Genomic_DNA"/>
</dbReference>
<keyword evidence="10" id="KW-0067">ATP-binding</keyword>
<dbReference type="SMART" id="SM00109">
    <property type="entry name" value="C1"/>
    <property type="match status" value="2"/>
</dbReference>
<evidence type="ECO:0000256" key="5">
    <source>
        <dbReference type="ARBA" id="ARBA00022737"/>
    </source>
</evidence>
<dbReference type="PROSITE" id="PS00479">
    <property type="entry name" value="ZF_DAG_PE_1"/>
    <property type="match status" value="1"/>
</dbReference>
<dbReference type="InterPro" id="IPR002219">
    <property type="entry name" value="PKC_DAG/PE"/>
</dbReference>
<evidence type="ECO:0000256" key="7">
    <source>
        <dbReference type="ARBA" id="ARBA00022771"/>
    </source>
</evidence>
<dbReference type="PROSITE" id="PS50200">
    <property type="entry name" value="RA"/>
    <property type="match status" value="2"/>
</dbReference>
<dbReference type="CDD" id="cd17111">
    <property type="entry name" value="RA1_DAGK-theta"/>
    <property type="match status" value="1"/>
</dbReference>
<reference evidence="14" key="1">
    <citation type="submission" date="2020-01" db="EMBL/GenBank/DDBJ databases">
        <title>Draft genome sequence of the Termite Coptotermes fromosanus.</title>
        <authorList>
            <person name="Itakura S."/>
            <person name="Yosikawa Y."/>
            <person name="Umezawa K."/>
        </authorList>
    </citation>
    <scope>NUCLEOTIDE SEQUENCE [LARGE SCALE GENOMIC DNA]</scope>
</reference>
<dbReference type="EC" id="2.7.1.107" evidence="2"/>
<dbReference type="InterPro" id="IPR037607">
    <property type="entry name" value="DGK"/>
</dbReference>
<dbReference type="InterPro" id="IPR046349">
    <property type="entry name" value="C1-like_sf"/>
</dbReference>
<feature type="non-terminal residue" evidence="13">
    <location>
        <position position="1"/>
    </location>
</feature>
<evidence type="ECO:0000256" key="10">
    <source>
        <dbReference type="ARBA" id="ARBA00022840"/>
    </source>
</evidence>
<evidence type="ECO:0000256" key="2">
    <source>
        <dbReference type="ARBA" id="ARBA00012133"/>
    </source>
</evidence>
<keyword evidence="6" id="KW-0547">Nucleotide-binding</keyword>
<keyword evidence="3" id="KW-0808">Transferase</keyword>
<dbReference type="GO" id="GO:0008270">
    <property type="term" value="F:zinc ion binding"/>
    <property type="evidence" value="ECO:0007669"/>
    <property type="project" value="UniProtKB-KW"/>
</dbReference>